<organism evidence="8 10">
    <name type="scientific">Eggerthella sinensis</name>
    <dbReference type="NCBI Taxonomy" id="242230"/>
    <lineage>
        <taxon>Bacteria</taxon>
        <taxon>Bacillati</taxon>
        <taxon>Actinomycetota</taxon>
        <taxon>Coriobacteriia</taxon>
        <taxon>Eggerthellales</taxon>
        <taxon>Eggerthellaceae</taxon>
        <taxon>Eggerthella</taxon>
    </lineage>
</organism>
<feature type="binding site" evidence="4">
    <location>
        <position position="112"/>
    </location>
    <ligand>
        <name>nicotinamide</name>
        <dbReference type="ChEBI" id="CHEBI:17154"/>
    </ligand>
</feature>
<evidence type="ECO:0000256" key="1">
    <source>
        <dbReference type="ARBA" id="ARBA00022490"/>
    </source>
</evidence>
<evidence type="ECO:0000256" key="4">
    <source>
        <dbReference type="HAMAP-Rule" id="MF_01968"/>
    </source>
</evidence>
<keyword evidence="9" id="KW-1185">Reference proteome</keyword>
<dbReference type="Proteomes" id="UP000270112">
    <property type="component" value="Unassembled WGS sequence"/>
</dbReference>
<dbReference type="InterPro" id="IPR028628">
    <property type="entry name" value="Sirtuin_class_U"/>
</dbReference>
<feature type="binding site" evidence="4">
    <location>
        <position position="225"/>
    </location>
    <ligand>
        <name>NAD(+)</name>
        <dbReference type="ChEBI" id="CHEBI:57540"/>
    </ligand>
</feature>
<dbReference type="Pfam" id="PF02146">
    <property type="entry name" value="SIR2"/>
    <property type="match status" value="1"/>
</dbReference>
<dbReference type="Gene3D" id="3.40.50.1220">
    <property type="entry name" value="TPP-binding domain"/>
    <property type="match status" value="1"/>
</dbReference>
<feature type="active site" description="Proton acceptor" evidence="4 5">
    <location>
        <position position="127"/>
    </location>
</feature>
<dbReference type="PROSITE" id="PS50305">
    <property type="entry name" value="SIRTUIN"/>
    <property type="match status" value="1"/>
</dbReference>
<dbReference type="EC" id="2.3.1.286" evidence="4"/>
<dbReference type="InterPro" id="IPR026591">
    <property type="entry name" value="Sirtuin_cat_small_dom_sf"/>
</dbReference>
<feature type="binding site" evidence="4">
    <location>
        <position position="112"/>
    </location>
    <ligand>
        <name>NAD(+)</name>
        <dbReference type="ChEBI" id="CHEBI:57540"/>
    </ligand>
</feature>
<evidence type="ECO:0000256" key="5">
    <source>
        <dbReference type="PROSITE-ProRule" id="PRU00236"/>
    </source>
</evidence>
<dbReference type="NCBIfam" id="NF001752">
    <property type="entry name" value="PRK00481.1-1"/>
    <property type="match status" value="1"/>
</dbReference>
<evidence type="ECO:0000313" key="8">
    <source>
        <dbReference type="EMBL" id="RNM42858.1"/>
    </source>
</evidence>
<evidence type="ECO:0000313" key="7">
    <source>
        <dbReference type="EMBL" id="RDB71843.1"/>
    </source>
</evidence>
<dbReference type="EMBL" id="PPTT01000001">
    <property type="protein sequence ID" value="RDB71843.1"/>
    <property type="molecule type" value="Genomic_DNA"/>
</dbReference>
<dbReference type="AlphaFoldDB" id="A0A3N0J0S2"/>
<dbReference type="EMBL" id="QICC01000006">
    <property type="protein sequence ID" value="RNM42858.1"/>
    <property type="molecule type" value="Genomic_DNA"/>
</dbReference>
<comment type="caution">
    <text evidence="8">The sequence shown here is derived from an EMBL/GenBank/DDBJ whole genome shotgun (WGS) entry which is preliminary data.</text>
</comment>
<sequence>MDEPTARDIDTFRSWVADTPPGGMVFFGGAGVSTESGIPDFRSPDGLYAQKYPYPPEQMISRSFFDAHPGAFFDFYCDRMLALDAQPNRAHRKLAELEQAGTLSAVVTQNIDGLHQKAGSANVFELHGSVLRNFCMGCRAPYPVQDLLALRAQAPDGVPRCPACGGIVKPDVVLYEEPLDERTMQGAVDALAQADLLVVAGTSLAVYPAAGLIDFFTGRRLVIVNRTPTPRDRQADLCIAANVGDVFDF</sequence>
<dbReference type="HAMAP" id="MF_01968">
    <property type="entry name" value="Sirtuin_ClassU"/>
    <property type="match status" value="1"/>
</dbReference>
<proteinExistence type="inferred from homology"/>
<evidence type="ECO:0000256" key="2">
    <source>
        <dbReference type="ARBA" id="ARBA00022679"/>
    </source>
</evidence>
<comment type="subcellular location">
    <subcellularLocation>
        <location evidence="4">Cytoplasm</location>
    </subcellularLocation>
</comment>
<feature type="binding site" evidence="4 5">
    <location>
        <position position="161"/>
    </location>
    <ligand>
        <name>Zn(2+)</name>
        <dbReference type="ChEBI" id="CHEBI:29105"/>
    </ligand>
</feature>
<name>A0A3N0J0S2_9ACTN</name>
<evidence type="ECO:0000259" key="6">
    <source>
        <dbReference type="PROSITE" id="PS50305"/>
    </source>
</evidence>
<accession>A0A3N0J0S2</accession>
<feature type="binding site" evidence="4">
    <location>
        <position position="42"/>
    </location>
    <ligand>
        <name>NAD(+)</name>
        <dbReference type="ChEBI" id="CHEBI:57540"/>
    </ligand>
</feature>
<dbReference type="GO" id="GO:0070403">
    <property type="term" value="F:NAD+ binding"/>
    <property type="evidence" value="ECO:0007669"/>
    <property type="project" value="UniProtKB-UniRule"/>
</dbReference>
<feature type="binding site" evidence="4">
    <location>
        <position position="109"/>
    </location>
    <ligand>
        <name>NAD(+)</name>
        <dbReference type="ChEBI" id="CHEBI:57540"/>
    </ligand>
</feature>
<protein>
    <recommendedName>
        <fullName evidence="4">NAD-dependent protein deacetylase</fullName>
        <ecNumber evidence="4">2.3.1.286</ecNumber>
    </recommendedName>
    <alternativeName>
        <fullName evidence="4">Regulatory protein SIR2 homolog</fullName>
    </alternativeName>
</protein>
<evidence type="ECO:0000313" key="9">
    <source>
        <dbReference type="Proteomes" id="UP000253817"/>
    </source>
</evidence>
<feature type="binding site" evidence="4 5">
    <location>
        <position position="138"/>
    </location>
    <ligand>
        <name>Zn(2+)</name>
        <dbReference type="ChEBI" id="CHEBI:29105"/>
    </ligand>
</feature>
<comment type="catalytic activity">
    <reaction evidence="4">
        <text>N(6)-acetyl-L-lysyl-[protein] + NAD(+) + H2O = 2''-O-acetyl-ADP-D-ribose + nicotinamide + L-lysyl-[protein]</text>
        <dbReference type="Rhea" id="RHEA:43636"/>
        <dbReference type="Rhea" id="RHEA-COMP:9752"/>
        <dbReference type="Rhea" id="RHEA-COMP:10731"/>
        <dbReference type="ChEBI" id="CHEBI:15377"/>
        <dbReference type="ChEBI" id="CHEBI:17154"/>
        <dbReference type="ChEBI" id="CHEBI:29969"/>
        <dbReference type="ChEBI" id="CHEBI:57540"/>
        <dbReference type="ChEBI" id="CHEBI:61930"/>
        <dbReference type="ChEBI" id="CHEBI:83767"/>
        <dbReference type="EC" id="2.3.1.286"/>
    </reaction>
</comment>
<dbReference type="Proteomes" id="UP000253817">
    <property type="component" value="Unassembled WGS sequence"/>
</dbReference>
<dbReference type="PANTHER" id="PTHR11085">
    <property type="entry name" value="NAD-DEPENDENT PROTEIN DEACYLASE SIRTUIN-5, MITOCHONDRIAL-RELATED"/>
    <property type="match status" value="1"/>
</dbReference>
<feature type="binding site" evidence="4">
    <location>
        <position position="111"/>
    </location>
    <ligand>
        <name>NAD(+)</name>
        <dbReference type="ChEBI" id="CHEBI:57540"/>
    </ligand>
</feature>
<evidence type="ECO:0000313" key="10">
    <source>
        <dbReference type="Proteomes" id="UP000270112"/>
    </source>
</evidence>
<feature type="binding site" evidence="4 5">
    <location>
        <position position="135"/>
    </location>
    <ligand>
        <name>Zn(2+)</name>
        <dbReference type="ChEBI" id="CHEBI:29105"/>
    </ligand>
</feature>
<feature type="binding site" evidence="4">
    <location>
        <position position="243"/>
    </location>
    <ligand>
        <name>NAD(+)</name>
        <dbReference type="ChEBI" id="CHEBI:57540"/>
    </ligand>
</feature>
<dbReference type="OrthoDB" id="9800582at2"/>
<dbReference type="PANTHER" id="PTHR11085:SF4">
    <property type="entry name" value="NAD-DEPENDENT PROTEIN DEACYLASE"/>
    <property type="match status" value="1"/>
</dbReference>
<feature type="binding site" evidence="4 5">
    <location>
        <position position="164"/>
    </location>
    <ligand>
        <name>Zn(2+)</name>
        <dbReference type="ChEBI" id="CHEBI:29105"/>
    </ligand>
</feature>
<dbReference type="InterPro" id="IPR029035">
    <property type="entry name" value="DHS-like_NAD/FAD-binding_dom"/>
</dbReference>
<dbReference type="GO" id="GO:0008270">
    <property type="term" value="F:zinc ion binding"/>
    <property type="evidence" value="ECO:0007669"/>
    <property type="project" value="UniProtKB-UniRule"/>
</dbReference>
<keyword evidence="2 4" id="KW-0808">Transferase</keyword>
<keyword evidence="4 5" id="KW-0479">Metal-binding</keyword>
<feature type="binding site" evidence="4">
    <location>
        <position position="127"/>
    </location>
    <ligand>
        <name>NAD(+)</name>
        <dbReference type="ChEBI" id="CHEBI:57540"/>
    </ligand>
</feature>
<reference evidence="7 9" key="1">
    <citation type="journal article" date="2018" name="Elife">
        <title>Discovery and characterization of a prevalent human gut bacterial enzyme sufficient for the inactivation of a family of plant toxins.</title>
        <authorList>
            <person name="Koppel N."/>
            <person name="Bisanz J.E."/>
            <person name="Pandelia M.E."/>
            <person name="Turnbaugh P.J."/>
            <person name="Balskus E.P."/>
        </authorList>
    </citation>
    <scope>NUCLEOTIDE SEQUENCE [LARGE SCALE GENOMIC DNA]</scope>
    <source>
        <strain evidence="7 9">DSM 16107</strain>
    </source>
</reference>
<dbReference type="SUPFAM" id="SSF52467">
    <property type="entry name" value="DHS-like NAD/FAD-binding domain"/>
    <property type="match status" value="1"/>
</dbReference>
<comment type="function">
    <text evidence="4">NAD-dependent protein deacetylase which modulates the activities of several enzymes which are inactive in their acetylated form.</text>
</comment>
<evidence type="ECO:0000256" key="3">
    <source>
        <dbReference type="ARBA" id="ARBA00023027"/>
    </source>
</evidence>
<dbReference type="Gene3D" id="3.30.1600.10">
    <property type="entry name" value="SIR2/SIRT2 'Small Domain"/>
    <property type="match status" value="1"/>
</dbReference>
<comment type="cofactor">
    <cofactor evidence="4">
        <name>Zn(2+)</name>
        <dbReference type="ChEBI" id="CHEBI:29105"/>
    </cofactor>
    <text evidence="4">Binds 1 zinc ion per subunit.</text>
</comment>
<reference evidence="8" key="3">
    <citation type="journal article" date="2019" name="Microbiol. Resour. Announc.">
        <title>Draft Genome Sequences of Type Strains of Gordonibacter faecihominis, Paraeggerthella hongkongensis, Parvibacter caecicola,Slackia equolifaciens, Slackia faecicanis, and Slackia isoflavoniconvertens.</title>
        <authorList>
            <person name="Danylec N."/>
            <person name="Stoll D.A."/>
            <person name="Dotsch A."/>
            <person name="Huch M."/>
        </authorList>
    </citation>
    <scope>NUCLEOTIDE SEQUENCE</scope>
    <source>
        <strain evidence="8">DSM 16107</strain>
    </source>
</reference>
<dbReference type="GO" id="GO:0005737">
    <property type="term" value="C:cytoplasm"/>
    <property type="evidence" value="ECO:0007669"/>
    <property type="project" value="UniProtKB-SubCell"/>
</dbReference>
<keyword evidence="4 5" id="KW-0862">Zinc</keyword>
<feature type="domain" description="Deacetylase sirtuin-type" evidence="6">
    <location>
        <begin position="2"/>
        <end position="249"/>
    </location>
</feature>
<keyword evidence="3 4" id="KW-0520">NAD</keyword>
<feature type="binding site" evidence="4">
    <location>
        <position position="30"/>
    </location>
    <ligand>
        <name>NAD(+)</name>
        <dbReference type="ChEBI" id="CHEBI:57540"/>
    </ligand>
</feature>
<dbReference type="InterPro" id="IPR003000">
    <property type="entry name" value="Sirtuin"/>
</dbReference>
<feature type="binding site" evidence="4">
    <location>
        <position position="34"/>
    </location>
    <ligand>
        <name>NAD(+)</name>
        <dbReference type="ChEBI" id="CHEBI:57540"/>
    </ligand>
</feature>
<dbReference type="CDD" id="cd01407">
    <property type="entry name" value="SIR2-fam"/>
    <property type="match status" value="1"/>
</dbReference>
<dbReference type="GO" id="GO:0017136">
    <property type="term" value="F:histone deacetylase activity, NAD-dependent"/>
    <property type="evidence" value="ECO:0007669"/>
    <property type="project" value="TreeGrafter"/>
</dbReference>
<dbReference type="InterPro" id="IPR026590">
    <property type="entry name" value="Ssirtuin_cat_dom"/>
</dbReference>
<feature type="binding site" evidence="4">
    <location>
        <position position="111"/>
    </location>
    <ligand>
        <name>nicotinamide</name>
        <dbReference type="ChEBI" id="CHEBI:17154"/>
    </ligand>
</feature>
<reference evidence="10" key="2">
    <citation type="submission" date="2018-05" db="EMBL/GenBank/DDBJ databases">
        <title>Genome Sequencing of selected type strains of the family Eggerthellaceae.</title>
        <authorList>
            <person name="Danylec N."/>
            <person name="Stoll D.A."/>
            <person name="Doetsch A."/>
            <person name="Huch M."/>
        </authorList>
    </citation>
    <scope>NUCLEOTIDE SEQUENCE [LARGE SCALE GENOMIC DNA]</scope>
    <source>
        <strain evidence="10">DSM 16107</strain>
    </source>
</reference>
<feature type="binding site" evidence="4">
    <location>
        <position position="41"/>
    </location>
    <ligand>
        <name>nicotinamide</name>
        <dbReference type="ChEBI" id="CHEBI:17154"/>
    </ligand>
</feature>
<comment type="caution">
    <text evidence="4">Lacks conserved residue(s) required for the propagation of feature annotation.</text>
</comment>
<gene>
    <name evidence="4" type="primary">cobB</name>
    <name evidence="7" type="ORF">C1876_00630</name>
    <name evidence="8" type="ORF">DMP09_02965</name>
</gene>
<feature type="binding site" evidence="4">
    <location>
        <position position="203"/>
    </location>
    <ligand>
        <name>NAD(+)</name>
        <dbReference type="ChEBI" id="CHEBI:57540"/>
    </ligand>
</feature>
<feature type="binding site" evidence="4">
    <location>
        <position position="202"/>
    </location>
    <ligand>
        <name>NAD(+)</name>
        <dbReference type="ChEBI" id="CHEBI:57540"/>
    </ligand>
</feature>
<keyword evidence="1 4" id="KW-0963">Cytoplasm</keyword>
<dbReference type="InterPro" id="IPR050134">
    <property type="entry name" value="NAD-dep_sirtuin_deacylases"/>
</dbReference>
<comment type="similarity">
    <text evidence="4">Belongs to the sirtuin family. Class U subfamily.</text>
</comment>
<feature type="binding site" evidence="4">
    <location>
        <position position="41"/>
    </location>
    <ligand>
        <name>NAD(+)</name>
        <dbReference type="ChEBI" id="CHEBI:57540"/>
    </ligand>
</feature>
<dbReference type="RefSeq" id="WP_114544790.1">
    <property type="nucleotide sequence ID" value="NZ_PPTT01000001.1"/>
</dbReference>